<protein>
    <submittedName>
        <fullName evidence="2">Hypp9368 protein</fullName>
    </submittedName>
</protein>
<name>A0A8S4MLH0_BRALA</name>
<proteinExistence type="predicted"/>
<dbReference type="AlphaFoldDB" id="A0A8S4MLH0"/>
<evidence type="ECO:0000313" key="2">
    <source>
        <dbReference type="EMBL" id="CAH1275664.1"/>
    </source>
</evidence>
<reference evidence="2" key="1">
    <citation type="submission" date="2022-01" db="EMBL/GenBank/DDBJ databases">
        <authorList>
            <person name="Braso-Vives M."/>
        </authorList>
    </citation>
    <scope>NUCLEOTIDE SEQUENCE</scope>
</reference>
<gene>
    <name evidence="2" type="primary">Hypp9368</name>
    <name evidence="2" type="ORF">BLAG_LOCUS25762</name>
</gene>
<dbReference type="Proteomes" id="UP000838412">
    <property type="component" value="Unassembled WGS sequence"/>
</dbReference>
<evidence type="ECO:0000256" key="1">
    <source>
        <dbReference type="SAM" id="MobiDB-lite"/>
    </source>
</evidence>
<comment type="caution">
    <text evidence="2">The sequence shown here is derived from an EMBL/GenBank/DDBJ whole genome shotgun (WGS) entry which is preliminary data.</text>
</comment>
<dbReference type="EMBL" id="CAKMNS010000045">
    <property type="protein sequence ID" value="CAH1275664.1"/>
    <property type="molecule type" value="Genomic_DNA"/>
</dbReference>
<sequence>MLRNCRPLTQRNSNADIGGPVTWIVVSDIEDFGRLKENKMESTVVIKEEKEDIQATYECILRPGNGVNYSPVPSCNEHDVMSTYVSTKTENSEEELSPIPPWLASETIEPAVATEDGTQSTIPLHDQTLHSFDGSGHTEEHPGTALCHFRIEEDDRKE</sequence>
<feature type="region of interest" description="Disordered" evidence="1">
    <location>
        <begin position="134"/>
        <end position="158"/>
    </location>
</feature>
<organism evidence="2 3">
    <name type="scientific">Branchiostoma lanceolatum</name>
    <name type="common">Common lancelet</name>
    <name type="synonym">Amphioxus lanceolatum</name>
    <dbReference type="NCBI Taxonomy" id="7740"/>
    <lineage>
        <taxon>Eukaryota</taxon>
        <taxon>Metazoa</taxon>
        <taxon>Chordata</taxon>
        <taxon>Cephalochordata</taxon>
        <taxon>Leptocardii</taxon>
        <taxon>Amphioxiformes</taxon>
        <taxon>Branchiostomatidae</taxon>
        <taxon>Branchiostoma</taxon>
    </lineage>
</organism>
<accession>A0A8S4MLH0</accession>
<feature type="compositionally biased region" description="Basic and acidic residues" evidence="1">
    <location>
        <begin position="149"/>
        <end position="158"/>
    </location>
</feature>
<evidence type="ECO:0000313" key="3">
    <source>
        <dbReference type="Proteomes" id="UP000838412"/>
    </source>
</evidence>
<keyword evidence="3" id="KW-1185">Reference proteome</keyword>